<keyword evidence="6" id="KW-0804">Transcription</keyword>
<reference evidence="11 12" key="1">
    <citation type="journal article" date="2018" name="BMC Genomics">
        <title>Comparative genome analyses reveal sequence features reflecting distinct modes of host-adaptation between dicot and monocot powdery mildew.</title>
        <authorList>
            <person name="Wu Y."/>
            <person name="Ma X."/>
            <person name="Pan Z."/>
            <person name="Kale S.D."/>
            <person name="Song Y."/>
            <person name="King H."/>
            <person name="Zhang Q."/>
            <person name="Presley C."/>
            <person name="Deng X."/>
            <person name="Wei C.I."/>
            <person name="Xiao S."/>
        </authorList>
    </citation>
    <scope>NUCLEOTIDE SEQUENCE [LARGE SCALE GENOMIC DNA]</scope>
    <source>
        <strain evidence="11">UMSG2</strain>
    </source>
</reference>
<evidence type="ECO:0000256" key="2">
    <source>
        <dbReference type="ARBA" id="ARBA00022737"/>
    </source>
</evidence>
<dbReference type="GO" id="GO:0016586">
    <property type="term" value="C:RSC-type complex"/>
    <property type="evidence" value="ECO:0007669"/>
    <property type="project" value="InterPro"/>
</dbReference>
<evidence type="ECO:0000256" key="6">
    <source>
        <dbReference type="ARBA" id="ARBA00023163"/>
    </source>
</evidence>
<dbReference type="PANTHER" id="PTHR16062:SF20">
    <property type="entry name" value="CHROMATIN STRUCTURE-REMODELING COMPLEX SUBUNIT RSC4"/>
    <property type="match status" value="1"/>
</dbReference>
<dbReference type="Proteomes" id="UP000286134">
    <property type="component" value="Unassembled WGS sequence"/>
</dbReference>
<dbReference type="FunFam" id="1.20.920.10:FF:000083">
    <property type="entry name" value="WGS project CABT00000000 data, contig 2.8"/>
    <property type="match status" value="1"/>
</dbReference>
<dbReference type="OrthoDB" id="6017at2759"/>
<evidence type="ECO:0000313" key="12">
    <source>
        <dbReference type="Proteomes" id="UP000286134"/>
    </source>
</evidence>
<dbReference type="Pfam" id="PF22994">
    <property type="entry name" value="RSC4_Ig_like"/>
    <property type="match status" value="1"/>
</dbReference>
<evidence type="ECO:0000256" key="8">
    <source>
        <dbReference type="PROSITE-ProRule" id="PRU00035"/>
    </source>
</evidence>
<keyword evidence="12" id="KW-1185">Reference proteome</keyword>
<evidence type="ECO:0000259" key="10">
    <source>
        <dbReference type="PROSITE" id="PS50014"/>
    </source>
</evidence>
<dbReference type="AlphaFoldDB" id="A0A420I3E1"/>
<dbReference type="InterPro" id="IPR054551">
    <property type="entry name" value="RSC4_Ig-like"/>
</dbReference>
<proteinExistence type="predicted"/>
<dbReference type="Gene3D" id="1.20.920.10">
    <property type="entry name" value="Bromodomain-like"/>
    <property type="match status" value="2"/>
</dbReference>
<feature type="domain" description="Bromo" evidence="10">
    <location>
        <begin position="55"/>
        <end position="125"/>
    </location>
</feature>
<evidence type="ECO:0000256" key="4">
    <source>
        <dbReference type="ARBA" id="ARBA00023015"/>
    </source>
</evidence>
<dbReference type="PROSITE" id="PS50014">
    <property type="entry name" value="BROMODOMAIN_2"/>
    <property type="match status" value="2"/>
</dbReference>
<comment type="subcellular location">
    <subcellularLocation>
        <location evidence="1">Nucleus</location>
    </subcellularLocation>
</comment>
<evidence type="ECO:0000256" key="7">
    <source>
        <dbReference type="ARBA" id="ARBA00023242"/>
    </source>
</evidence>
<dbReference type="GO" id="GO:0006368">
    <property type="term" value="P:transcription elongation by RNA polymerase II"/>
    <property type="evidence" value="ECO:0007669"/>
    <property type="project" value="TreeGrafter"/>
</dbReference>
<name>A0A420I3E1_9PEZI</name>
<dbReference type="CDD" id="cd04369">
    <property type="entry name" value="Bromodomain"/>
    <property type="match status" value="2"/>
</dbReference>
<gene>
    <name evidence="11" type="ORF">OnM2_020060</name>
</gene>
<feature type="domain" description="Bromo" evidence="10">
    <location>
        <begin position="238"/>
        <end position="316"/>
    </location>
</feature>
<protein>
    <submittedName>
        <fullName evidence="11">Putative bromodomain containing protein</fullName>
    </submittedName>
</protein>
<dbReference type="GO" id="GO:0006338">
    <property type="term" value="P:chromatin remodeling"/>
    <property type="evidence" value="ECO:0007669"/>
    <property type="project" value="InterPro"/>
</dbReference>
<keyword evidence="5 8" id="KW-0103">Bromodomain</keyword>
<keyword evidence="4" id="KW-0805">Transcription regulation</keyword>
<dbReference type="STRING" id="212602.A0A420I3E1"/>
<dbReference type="PANTHER" id="PTHR16062">
    <property type="entry name" value="SWI/SNF-RELATED"/>
    <property type="match status" value="1"/>
</dbReference>
<dbReference type="GO" id="GO:0003682">
    <property type="term" value="F:chromatin binding"/>
    <property type="evidence" value="ECO:0007669"/>
    <property type="project" value="TreeGrafter"/>
</dbReference>
<evidence type="ECO:0000256" key="9">
    <source>
        <dbReference type="SAM" id="MobiDB-lite"/>
    </source>
</evidence>
<evidence type="ECO:0000256" key="5">
    <source>
        <dbReference type="ARBA" id="ARBA00023117"/>
    </source>
</evidence>
<organism evidence="11 12">
    <name type="scientific">Erysiphe neolycopersici</name>
    <dbReference type="NCBI Taxonomy" id="212602"/>
    <lineage>
        <taxon>Eukaryota</taxon>
        <taxon>Fungi</taxon>
        <taxon>Dikarya</taxon>
        <taxon>Ascomycota</taxon>
        <taxon>Pezizomycotina</taxon>
        <taxon>Leotiomycetes</taxon>
        <taxon>Erysiphales</taxon>
        <taxon>Erysiphaceae</taxon>
        <taxon>Erysiphe</taxon>
    </lineage>
</organism>
<feature type="compositionally biased region" description="Low complexity" evidence="9">
    <location>
        <begin position="407"/>
        <end position="418"/>
    </location>
</feature>
<dbReference type="InterPro" id="IPR036427">
    <property type="entry name" value="Bromodomain-like_sf"/>
</dbReference>
<dbReference type="SMART" id="SM00297">
    <property type="entry name" value="BROMO"/>
    <property type="match status" value="2"/>
</dbReference>
<dbReference type="Pfam" id="PF00439">
    <property type="entry name" value="Bromodomain"/>
    <property type="match status" value="2"/>
</dbReference>
<keyword evidence="2" id="KW-0677">Repeat</keyword>
<accession>A0A420I3E1</accession>
<dbReference type="EMBL" id="MCFK01002085">
    <property type="protein sequence ID" value="RKF64164.1"/>
    <property type="molecule type" value="Genomic_DNA"/>
</dbReference>
<dbReference type="InterPro" id="IPR001487">
    <property type="entry name" value="Bromodomain"/>
</dbReference>
<sequence length="726" mass="79958">MSKRINGGGVVAEEFDERAVKRRKLPIDGKDETAEEITEHGLEILDIIKKTTDKNGRHIATDFLTLPSKRLFPEYYQVIKLPVALDIIEHKLKHGEIQSLTILEGYFKRMVMNAKEFNTKGSPIYEDSERLRKVINGYMTKHNSAYKANPDFVALPIPLPPEDDKKINLKINPSHNSEEQTPKKLIRFSRSSQHSNSSINTTLPELQSSVQNFEGLSFQQAQEKIVEDIIMKKEREDDDFGAFEPFINLPSRKEYKYYYNVITHPLALKDLQKAVKGIRSKTPGVSEFKTWAAFEEEAAHIWKNAFLYNEDNSDIFKLASDLQKFFRKLLQKAKTTVPEPTSTKIKLRMPEPTKITLKISKKSSPIENVASQPAKPVVGSQSSSNVTAFRNPFNVSLNSLPAGRPESSGSLSKSVLSSTNPVSMPSMNEHNIQTSPIIQNSSDSLSISTVSVNIPQSTPVPISNLTSLSTAGSSTTSTTTFISEPVTTPAIAPTTASANAPATIPRTAPTTASTTILTAASTTTLTTKSVTPSSTVSTTVSTNKPSAVTTNLSTTAQSSSLSYGGYVQTFGHQSQSSLFFNSKFRLPGKTASDAMITNLSIATHPGLNIIRHFHMDLPPSATLAHQSVTINLPATHYYLQIKPSIASSMMQRQHKLFVTAGTTRLHAMPTIPGHPVEPRNPLFEARLHPGVNRIEIEIVAAYPKGSISTREVEIEKINLYVNLMKA</sequence>
<keyword evidence="3" id="KW-0156">Chromatin regulator</keyword>
<comment type="caution">
    <text evidence="11">The sequence shown here is derived from an EMBL/GenBank/DDBJ whole genome shotgun (WGS) entry which is preliminary data.</text>
</comment>
<keyword evidence="7" id="KW-0539">Nucleus</keyword>
<dbReference type="SUPFAM" id="SSF47370">
    <property type="entry name" value="Bromodomain"/>
    <property type="match status" value="2"/>
</dbReference>
<evidence type="ECO:0000313" key="11">
    <source>
        <dbReference type="EMBL" id="RKF64164.1"/>
    </source>
</evidence>
<evidence type="ECO:0000256" key="1">
    <source>
        <dbReference type="ARBA" id="ARBA00004123"/>
    </source>
</evidence>
<evidence type="ECO:0000256" key="3">
    <source>
        <dbReference type="ARBA" id="ARBA00022853"/>
    </source>
</evidence>
<feature type="region of interest" description="Disordered" evidence="9">
    <location>
        <begin position="400"/>
        <end position="424"/>
    </location>
</feature>
<dbReference type="InterPro" id="IPR037382">
    <property type="entry name" value="Rsc/polybromo"/>
</dbReference>